<dbReference type="Pfam" id="PF06422">
    <property type="entry name" value="PDR_CDR"/>
    <property type="match status" value="1"/>
</dbReference>
<feature type="region of interest" description="Disordered" evidence="9">
    <location>
        <begin position="816"/>
        <end position="853"/>
    </location>
</feature>
<dbReference type="InterPro" id="IPR034001">
    <property type="entry name" value="ABCG_PDR_1"/>
</dbReference>
<protein>
    <submittedName>
        <fullName evidence="13">Abc-2 type transporter</fullName>
    </submittedName>
</protein>
<evidence type="ECO:0000256" key="11">
    <source>
        <dbReference type="SAM" id="SignalP"/>
    </source>
</evidence>
<evidence type="ECO:0000256" key="2">
    <source>
        <dbReference type="ARBA" id="ARBA00006012"/>
    </source>
</evidence>
<proteinExistence type="inferred from homology"/>
<feature type="transmembrane region" description="Helical" evidence="10">
    <location>
        <begin position="1470"/>
        <end position="1488"/>
    </location>
</feature>
<accession>A0A167B2T7</accession>
<feature type="chain" id="PRO_5007884005" evidence="11">
    <location>
        <begin position="21"/>
        <end position="1499"/>
    </location>
</feature>
<evidence type="ECO:0000256" key="7">
    <source>
        <dbReference type="ARBA" id="ARBA00022989"/>
    </source>
</evidence>
<dbReference type="EMBL" id="LFIW01001807">
    <property type="protein sequence ID" value="KZL80820.1"/>
    <property type="molecule type" value="Genomic_DNA"/>
</dbReference>
<evidence type="ECO:0000313" key="14">
    <source>
        <dbReference type="Proteomes" id="UP000076584"/>
    </source>
</evidence>
<dbReference type="InterPro" id="IPR034003">
    <property type="entry name" value="ABCG_PDR_2"/>
</dbReference>
<evidence type="ECO:0000259" key="12">
    <source>
        <dbReference type="PROSITE" id="PS50893"/>
    </source>
</evidence>
<dbReference type="InterPro" id="IPR013525">
    <property type="entry name" value="ABC2_TM"/>
</dbReference>
<feature type="transmembrane region" description="Helical" evidence="10">
    <location>
        <begin position="524"/>
        <end position="544"/>
    </location>
</feature>
<feature type="compositionally biased region" description="Basic and acidic residues" evidence="9">
    <location>
        <begin position="840"/>
        <end position="850"/>
    </location>
</feature>
<dbReference type="FunFam" id="3.40.50.300:FF:000054">
    <property type="entry name" value="ABC multidrug transporter atrF"/>
    <property type="match status" value="1"/>
</dbReference>
<evidence type="ECO:0000313" key="13">
    <source>
        <dbReference type="EMBL" id="KZL80820.1"/>
    </source>
</evidence>
<evidence type="ECO:0000256" key="5">
    <source>
        <dbReference type="ARBA" id="ARBA00022741"/>
    </source>
</evidence>
<dbReference type="GO" id="GO:0016887">
    <property type="term" value="F:ATP hydrolysis activity"/>
    <property type="evidence" value="ECO:0007669"/>
    <property type="project" value="InterPro"/>
</dbReference>
<feature type="domain" description="ABC transporter" evidence="12">
    <location>
        <begin position="860"/>
        <end position="1102"/>
    </location>
</feature>
<dbReference type="GO" id="GO:0005524">
    <property type="term" value="F:ATP binding"/>
    <property type="evidence" value="ECO:0007669"/>
    <property type="project" value="UniProtKB-KW"/>
</dbReference>
<evidence type="ECO:0000256" key="8">
    <source>
        <dbReference type="ARBA" id="ARBA00023136"/>
    </source>
</evidence>
<feature type="transmembrane region" description="Helical" evidence="10">
    <location>
        <begin position="551"/>
        <end position="568"/>
    </location>
</feature>
<name>A0A167B2T7_COLIC</name>
<dbReference type="SMART" id="SM00382">
    <property type="entry name" value="AAA"/>
    <property type="match status" value="2"/>
</dbReference>
<comment type="subcellular location">
    <subcellularLocation>
        <location evidence="1">Membrane</location>
        <topology evidence="1">Multi-pass membrane protein</topology>
    </subcellularLocation>
</comment>
<dbReference type="InterPro" id="IPR003439">
    <property type="entry name" value="ABC_transporter-like_ATP-bd"/>
</dbReference>
<sequence>RFIRSFNALAKIHFLLSTGALDLEPTPNPSSTTKAMSDDQNVDTSDAFEGSLNFSTSTAAESMHQEIEHLARRVTNASQRHAANAHIDVLNPPKNSHLDPNSSNFDTAAWTKAFIKLYESDPNSAPNRLTGVAFRNLNVFGYTSGSQYQKSTGNILLSKASDIVGLATGRLKKRIDILKDFEGLVDPGEMLLVLGPPGSGCSTFLKTLAGQTEGLTVAQDSYMNFRGIEPRLMHNRFRGDVLYNAEVDVHLAPLSVGDTLEFASRARVPSRVPGGMTSNEFACVMRDVMMAAFGISHTVNTKVGNDFIRGVSGGERKRVSIVEAGLTGAKFQCWDNSTRGLDSGNAIAFCQNLRTQSDLLGVAAVVAIYQAPQSAYDLFDKVTVVYEGRQIFFGKVDEAKEYFEDLGFQCPERQTTPDFLTSMTSPSERKIKPGYENVAPRTPDEFAARWKQSQHRAALIANISEYDSKHPSQDRVEAFQQSIKAERSSWARLKSPYTIPYLRQVKLCLWRGWKRLVADPEFTISSLVFNIIVGLILGSMFYNLKADTSTFYYRGGLIFFALLFNAFASEMEVLTLYAQRPVIEKHNRYALYHQSAEAISSFITELPYKITNVFTFNSILYFMANLNRQAGPFFFFCLVSFVILLAMSGIYRTMASLARTSHQAMVPVTLVTMGLMMYAGFTVPTSYMQGWSRWMGYINPLSYAFEALMANEFHGRQFLCAGLVPSGAGYDDLPMAGRTCAVVGAVPGSDMVDGDRYIEQSFSYSNANKWRNVGILCGYAVFFFIAYIITAEFAKPPKSEGEVLIFRRGKLPAGLNEKSGLDEETQSRGVTVTEKVTTSPEEKTTTETRPRPSACGKPIFHWEDICYDVKIQDQDRRILDQVDGWVQPGVITALMGASGAGKTTLLDALASRLTMGVISGETMVNGQPTDRSFPNRVGYVQQQDVHLDTMTVREALEFSALLRQSAETPREAKLAYIDEVIELLDMSDFVDAVIGVPGQGLNVEQRKRLTIGVELAARPQLLVFLDEPTSGLDSQTSWAICDLIEKLAKSGQAILCTIHQPSAMLFSRFDRLLLLQRGGKTVYFGDIGDNSRTLIDYLERNGAPTCPANANPAEWMLKATTLSEDGPNWYNIWRSSPEYHEVKEELKLLRQQGTDQLQMDEAGHEIAHQEFASSFWTQFVQVFMRTAKHFWRSPVYIWSKLTLTILLALYIGFTFKPDNSLQGLQNQLYAFFMCLTTVNEFSKQIMPMFIPQRALYEVRERPSRVYRWTTYLLSNIVIEMIWNTIAAVIFFFCWYYPARFFRNTTADDVTIRGFTVFLFMWMFFLWLSTFSQLAIAAIETADVASIPASLFSILCMSFCGLGVVRADLPVIWRDFMYRVSPMTYLASGALSTCLHGSKVVCTAKELVSVPVPANLTCGEFLGPFVQSAGGYLLNDAATDVCAYCRMSTTDDFLANFEIKYEDRWRNFGVMWVYIGFNIVAACGLYWLVRVPKGQGVKRK</sequence>
<dbReference type="Pfam" id="PF01061">
    <property type="entry name" value="ABC2_membrane"/>
    <property type="match status" value="2"/>
</dbReference>
<dbReference type="InterPro" id="IPR029481">
    <property type="entry name" value="ABC_trans_N"/>
</dbReference>
<feature type="compositionally biased region" description="Polar residues" evidence="9">
    <location>
        <begin position="29"/>
        <end position="44"/>
    </location>
</feature>
<feature type="compositionally biased region" description="Low complexity" evidence="9">
    <location>
        <begin position="830"/>
        <end position="839"/>
    </location>
</feature>
<reference evidence="13 14" key="1">
    <citation type="submission" date="2015-06" db="EMBL/GenBank/DDBJ databases">
        <title>Survival trade-offs in plant roots during colonization by closely related pathogenic and mutualistic fungi.</title>
        <authorList>
            <person name="Hacquard S."/>
            <person name="Kracher B."/>
            <person name="Hiruma K."/>
            <person name="Weinman A."/>
            <person name="Muench P."/>
            <person name="Garrido Oter R."/>
            <person name="Ver Loren van Themaat E."/>
            <person name="Dallerey J.-F."/>
            <person name="Damm U."/>
            <person name="Henrissat B."/>
            <person name="Lespinet O."/>
            <person name="Thon M."/>
            <person name="Kemen E."/>
            <person name="McHardy A.C."/>
            <person name="Schulze-Lefert P."/>
            <person name="O'Connell R.J."/>
        </authorList>
    </citation>
    <scope>NUCLEOTIDE SEQUENCE [LARGE SCALE GENOMIC DNA]</scope>
    <source>
        <strain evidence="13 14">MAFF 238704</strain>
    </source>
</reference>
<dbReference type="CDD" id="cd03233">
    <property type="entry name" value="ABCG_PDR_domain1"/>
    <property type="match status" value="1"/>
</dbReference>
<feature type="transmembrane region" description="Helical" evidence="10">
    <location>
        <begin position="1317"/>
        <end position="1338"/>
    </location>
</feature>
<evidence type="ECO:0000256" key="3">
    <source>
        <dbReference type="ARBA" id="ARBA00022448"/>
    </source>
</evidence>
<evidence type="ECO:0000256" key="1">
    <source>
        <dbReference type="ARBA" id="ARBA00004141"/>
    </source>
</evidence>
<dbReference type="Gene3D" id="3.40.50.300">
    <property type="entry name" value="P-loop containing nucleotide triphosphate hydrolases"/>
    <property type="match status" value="2"/>
</dbReference>
<feature type="transmembrane region" description="Helical" evidence="10">
    <location>
        <begin position="633"/>
        <end position="652"/>
    </location>
</feature>
<evidence type="ECO:0000256" key="9">
    <source>
        <dbReference type="SAM" id="MobiDB-lite"/>
    </source>
</evidence>
<dbReference type="GO" id="GO:0016020">
    <property type="term" value="C:membrane"/>
    <property type="evidence" value="ECO:0007669"/>
    <property type="project" value="UniProtKB-SubCell"/>
</dbReference>
<dbReference type="GO" id="GO:0140359">
    <property type="term" value="F:ABC-type transporter activity"/>
    <property type="evidence" value="ECO:0007669"/>
    <property type="project" value="InterPro"/>
</dbReference>
<keyword evidence="14" id="KW-1185">Reference proteome</keyword>
<feature type="non-terminal residue" evidence="13">
    <location>
        <position position="1"/>
    </location>
</feature>
<feature type="region of interest" description="Disordered" evidence="9">
    <location>
        <begin position="22"/>
        <end position="50"/>
    </location>
</feature>
<organism evidence="13 14">
    <name type="scientific">Colletotrichum incanum</name>
    <name type="common">Soybean anthracnose fungus</name>
    <dbReference type="NCBI Taxonomy" id="1573173"/>
    <lineage>
        <taxon>Eukaryota</taxon>
        <taxon>Fungi</taxon>
        <taxon>Dikarya</taxon>
        <taxon>Ascomycota</taxon>
        <taxon>Pezizomycotina</taxon>
        <taxon>Sordariomycetes</taxon>
        <taxon>Hypocreomycetidae</taxon>
        <taxon>Glomerellales</taxon>
        <taxon>Glomerellaceae</taxon>
        <taxon>Colletotrichum</taxon>
        <taxon>Colletotrichum spaethianum species complex</taxon>
    </lineage>
</organism>
<feature type="transmembrane region" description="Helical" evidence="10">
    <location>
        <begin position="1271"/>
        <end position="1297"/>
    </location>
</feature>
<keyword evidence="7 10" id="KW-1133">Transmembrane helix</keyword>
<dbReference type="Pfam" id="PF14510">
    <property type="entry name" value="ABC_trans_N"/>
    <property type="match status" value="1"/>
</dbReference>
<comment type="caution">
    <text evidence="13">The sequence shown here is derived from an EMBL/GenBank/DDBJ whole genome shotgun (WGS) entry which is preliminary data.</text>
</comment>
<keyword evidence="3" id="KW-0813">Transport</keyword>
<keyword evidence="8 10" id="KW-0472">Membrane</keyword>
<keyword evidence="6" id="KW-0067">ATP-binding</keyword>
<feature type="transmembrane region" description="Helical" evidence="10">
    <location>
        <begin position="1195"/>
        <end position="1215"/>
    </location>
</feature>
<dbReference type="PANTHER" id="PTHR19241">
    <property type="entry name" value="ATP-BINDING CASSETTE TRANSPORTER"/>
    <property type="match status" value="1"/>
</dbReference>
<dbReference type="InterPro" id="IPR003593">
    <property type="entry name" value="AAA+_ATPase"/>
</dbReference>
<keyword evidence="4 10" id="KW-0812">Transmembrane</keyword>
<feature type="domain" description="ABC transporter" evidence="12">
    <location>
        <begin position="158"/>
        <end position="412"/>
    </location>
</feature>
<feature type="signal peptide" evidence="11">
    <location>
        <begin position="1"/>
        <end position="20"/>
    </location>
</feature>
<dbReference type="InterPro" id="IPR010929">
    <property type="entry name" value="PDR_CDR_ABC"/>
</dbReference>
<dbReference type="Pfam" id="PF00005">
    <property type="entry name" value="ABC_tran"/>
    <property type="match status" value="2"/>
</dbReference>
<evidence type="ECO:0000256" key="10">
    <source>
        <dbReference type="SAM" id="Phobius"/>
    </source>
</evidence>
<dbReference type="InterPro" id="IPR027417">
    <property type="entry name" value="P-loop_NTPase"/>
</dbReference>
<feature type="transmembrane region" description="Helical" evidence="10">
    <location>
        <begin position="770"/>
        <end position="789"/>
    </location>
</feature>
<gene>
    <name evidence="13" type="ORF">CI238_01900</name>
</gene>
<comment type="similarity">
    <text evidence="2">Belongs to the ABC transporter superfamily. ABCG family. PDR (TC 3.A.1.205) subfamily.</text>
</comment>
<evidence type="ECO:0000256" key="4">
    <source>
        <dbReference type="ARBA" id="ARBA00022692"/>
    </source>
</evidence>
<dbReference type="PROSITE" id="PS50893">
    <property type="entry name" value="ABC_TRANSPORTER_2"/>
    <property type="match status" value="2"/>
</dbReference>
<dbReference type="SUPFAM" id="SSF52540">
    <property type="entry name" value="P-loop containing nucleoside triphosphate hydrolases"/>
    <property type="match status" value="2"/>
</dbReference>
<feature type="transmembrane region" description="Helical" evidence="10">
    <location>
        <begin position="1350"/>
        <end position="1372"/>
    </location>
</feature>
<feature type="transmembrane region" description="Helical" evidence="10">
    <location>
        <begin position="1227"/>
        <end position="1250"/>
    </location>
</feature>
<feature type="transmembrane region" description="Helical" evidence="10">
    <location>
        <begin position="664"/>
        <end position="687"/>
    </location>
</feature>
<evidence type="ECO:0000256" key="6">
    <source>
        <dbReference type="ARBA" id="ARBA00022840"/>
    </source>
</evidence>
<keyword evidence="11" id="KW-0732">Signal</keyword>
<dbReference type="STRING" id="1573173.A0A167B2T7"/>
<keyword evidence="5" id="KW-0547">Nucleotide-binding</keyword>
<dbReference type="CDD" id="cd03232">
    <property type="entry name" value="ABCG_PDR_domain2"/>
    <property type="match status" value="1"/>
</dbReference>
<dbReference type="Proteomes" id="UP000076584">
    <property type="component" value="Unassembled WGS sequence"/>
</dbReference>